<proteinExistence type="predicted"/>
<dbReference type="PANTHER" id="PTHR47481">
    <property type="match status" value="1"/>
</dbReference>
<dbReference type="AlphaFoldDB" id="A0A9R0J389"/>
<dbReference type="GeneID" id="110798980"/>
<protein>
    <recommendedName>
        <fullName evidence="3">Retrotransposon Copia-like N-terminal domain-containing protein</fullName>
    </recommendedName>
</protein>
<name>A0A9R0J389_SPIOL</name>
<keyword evidence="1" id="KW-1185">Reference proteome</keyword>
<reference evidence="2" key="2">
    <citation type="submission" date="2025-08" db="UniProtKB">
        <authorList>
            <consortium name="RefSeq"/>
        </authorList>
    </citation>
    <scope>IDENTIFICATION</scope>
    <source>
        <tissue evidence="2">Leaf</tissue>
    </source>
</reference>
<reference evidence="1" key="1">
    <citation type="journal article" date="2021" name="Nat. Commun.">
        <title>Genomic analyses provide insights into spinach domestication and the genetic basis of agronomic traits.</title>
        <authorList>
            <person name="Cai X."/>
            <person name="Sun X."/>
            <person name="Xu C."/>
            <person name="Sun H."/>
            <person name="Wang X."/>
            <person name="Ge C."/>
            <person name="Zhang Z."/>
            <person name="Wang Q."/>
            <person name="Fei Z."/>
            <person name="Jiao C."/>
            <person name="Wang Q."/>
        </authorList>
    </citation>
    <scope>NUCLEOTIDE SEQUENCE [LARGE SCALE GENOMIC DNA]</scope>
    <source>
        <strain evidence="1">cv. Varoflay</strain>
    </source>
</reference>
<dbReference type="RefSeq" id="XP_021859877.1">
    <property type="nucleotide sequence ID" value="XM_022004185.1"/>
</dbReference>
<sequence>MSNGSDPPTPPPSSVSTMVNAFHSALSVTNIRGLVSLVLDINKVKYSPWATLFRTHAKVFNILDHIDPTVARPTNLGDEMWERLDATVLQWIYGTISTDLLYKILDEKATTRVAWDNLCNLFQNNKGSRIVHLENRFGSIKLQNCALLDDYCSQLKDVSDQHYNKTEKFRPS</sequence>
<evidence type="ECO:0000313" key="2">
    <source>
        <dbReference type="RefSeq" id="XP_021859877.1"/>
    </source>
</evidence>
<evidence type="ECO:0000313" key="1">
    <source>
        <dbReference type="Proteomes" id="UP000813463"/>
    </source>
</evidence>
<gene>
    <name evidence="2" type="primary">LOC110798980</name>
</gene>
<dbReference type="KEGG" id="soe:110798980"/>
<dbReference type="Proteomes" id="UP000813463">
    <property type="component" value="Chromosome 5"/>
</dbReference>
<evidence type="ECO:0008006" key="3">
    <source>
        <dbReference type="Google" id="ProtNLM"/>
    </source>
</evidence>
<dbReference type="OrthoDB" id="1699318at2759"/>
<dbReference type="PANTHER" id="PTHR47481:SF38">
    <property type="entry name" value="POU DOMAIN, CLASS 4, TRANSCRIPTION FACTOR 1-LIKE"/>
    <property type="match status" value="1"/>
</dbReference>
<organism evidence="1 2">
    <name type="scientific">Spinacia oleracea</name>
    <name type="common">Spinach</name>
    <dbReference type="NCBI Taxonomy" id="3562"/>
    <lineage>
        <taxon>Eukaryota</taxon>
        <taxon>Viridiplantae</taxon>
        <taxon>Streptophyta</taxon>
        <taxon>Embryophyta</taxon>
        <taxon>Tracheophyta</taxon>
        <taxon>Spermatophyta</taxon>
        <taxon>Magnoliopsida</taxon>
        <taxon>eudicotyledons</taxon>
        <taxon>Gunneridae</taxon>
        <taxon>Pentapetalae</taxon>
        <taxon>Caryophyllales</taxon>
        <taxon>Chenopodiaceae</taxon>
        <taxon>Chenopodioideae</taxon>
        <taxon>Anserineae</taxon>
        <taxon>Spinacia</taxon>
    </lineage>
</organism>
<accession>A0A9R0J389</accession>